<protein>
    <recommendedName>
        <fullName evidence="9">DNA 3'-5' helicase</fullName>
        <ecNumber evidence="9">5.6.2.4</ecNumber>
    </recommendedName>
</protein>
<dbReference type="CDD" id="cd18807">
    <property type="entry name" value="SF1_C_UvrD"/>
    <property type="match status" value="1"/>
</dbReference>
<dbReference type="AlphaFoldDB" id="A0A2P5P873"/>
<keyword evidence="4 11" id="KW-0347">Helicase</keyword>
<dbReference type="Gene3D" id="3.40.50.300">
    <property type="entry name" value="P-loop containing nucleotide triphosphate hydrolases"/>
    <property type="match status" value="2"/>
</dbReference>
<comment type="similarity">
    <text evidence="1">Belongs to the helicase family. UvrD subfamily.</text>
</comment>
<sequence>MNTDFLKDLNPAQRKAAEAIKGPVLILAGPGSGKTRVITYRIAYLVRTVGINPHRILAVTFTNKAAREMRERLEKLLFGSVKDMTLGTFHAICAGILRKDGEAIGIHPEFVIFDADDQEKLLKQASIDAKVDPKQFPAPKIAAAISQAKSQMVTPEKFKETGKNYFDEIVGRVYERYEKMLSQNNAVDFDDLLLKTVFLFKRKPEILKRYQDRYVHIMVDEFQDTNLVQYELVKLLAGGHRNIAVVGDPDQSIYSWRAADLRNVFNFEKDFPDAQIHYLEQNYRSTAKILETASNIIADNRTRKGIKLWTENEPGEPVCLIEAYNEQEEAQMVVRETERLTGSKKFRLNDIAVMYRTNAQSRALEEAFIRYGVPYKLVAGTRFYERREVKDLIAYFRLIHNPADSVSLMRIINMPPRGLGDKSILEMQSWAKQHDISLFEALEQSSTGVDKPPLAARALASFDIFYKLIRGFIAESKTLPILELFDHVLEKSGYSTYLKAQPDGEERLENIAELRTVAEPFNSLLPGDALSPFLESVSLVSDVDNLDETEGGVTLITLHQAKGLEFPAVFMVGLEEGVLPHFRSFDDPAQMEEERRLCYVGVTRAKRRLYLLRAFRRSLMGGSTVNEPSRFLASIPAHLTTATAAREEPVKPLIPLQKKLYDYAERPAQPTIPSAPIGGGIARTHVKATPPAFKTGDQVKHAVFGDGVVISTLPVKDDTEVVVAFKTAGLKKLLLSFARLEKT</sequence>
<dbReference type="Pfam" id="PF21196">
    <property type="entry name" value="PcrA_UvrD_tudor"/>
    <property type="match status" value="1"/>
</dbReference>
<dbReference type="CDD" id="cd17932">
    <property type="entry name" value="DEXQc_UvrD"/>
    <property type="match status" value="1"/>
</dbReference>
<evidence type="ECO:0000256" key="6">
    <source>
        <dbReference type="ARBA" id="ARBA00023125"/>
    </source>
</evidence>
<dbReference type="EC" id="5.6.2.4" evidence="9"/>
<dbReference type="GO" id="GO:0043138">
    <property type="term" value="F:3'-5' DNA helicase activity"/>
    <property type="evidence" value="ECO:0007669"/>
    <property type="project" value="UniProtKB-EC"/>
</dbReference>
<dbReference type="InterPro" id="IPR027417">
    <property type="entry name" value="P-loop_NTPase"/>
</dbReference>
<evidence type="ECO:0000256" key="7">
    <source>
        <dbReference type="ARBA" id="ARBA00023235"/>
    </source>
</evidence>
<dbReference type="FunFam" id="1.10.486.10:FF:000003">
    <property type="entry name" value="ATP-dependent DNA helicase"/>
    <property type="match status" value="1"/>
</dbReference>
<dbReference type="OrthoDB" id="9810135at2"/>
<dbReference type="FunFam" id="1.10.10.160:FF:000001">
    <property type="entry name" value="ATP-dependent DNA helicase"/>
    <property type="match status" value="1"/>
</dbReference>
<comment type="caution">
    <text evidence="12">The sequence shown here is derived from an EMBL/GenBank/DDBJ whole genome shotgun (WGS) entry which is preliminary data.</text>
</comment>
<dbReference type="GO" id="GO:0005829">
    <property type="term" value="C:cytosol"/>
    <property type="evidence" value="ECO:0007669"/>
    <property type="project" value="TreeGrafter"/>
</dbReference>
<dbReference type="Pfam" id="PF13361">
    <property type="entry name" value="UvrD_C"/>
    <property type="match status" value="1"/>
</dbReference>
<dbReference type="EMBL" id="JQAN02000006">
    <property type="protein sequence ID" value="PPD58497.1"/>
    <property type="molecule type" value="Genomic_DNA"/>
</dbReference>
<dbReference type="InterPro" id="IPR000212">
    <property type="entry name" value="DNA_helicase_UvrD/REP"/>
</dbReference>
<keyword evidence="7" id="KW-0413">Isomerase</keyword>
<evidence type="ECO:0000313" key="12">
    <source>
        <dbReference type="EMBL" id="PPD58497.1"/>
    </source>
</evidence>
<dbReference type="Gene3D" id="1.10.486.10">
    <property type="entry name" value="PCRA, domain 4"/>
    <property type="match status" value="1"/>
</dbReference>
<reference evidence="12 13" key="1">
    <citation type="journal article" date="2017" name="ISME J.">
        <title>Grape pomace compost harbors organohalide-respiring Dehalogenimonas species with novel reductive dehalogenase genes.</title>
        <authorList>
            <person name="Yang Y."/>
            <person name="Higgins S.A."/>
            <person name="Yan J."/>
            <person name="Simsir B."/>
            <person name="Chourey K."/>
            <person name="Iyer R."/>
            <person name="Hettich R.L."/>
            <person name="Baldwin B."/>
            <person name="Ogles D.M."/>
            <person name="Loffler F.E."/>
        </authorList>
    </citation>
    <scope>NUCLEOTIDE SEQUENCE [LARGE SCALE GENOMIC DNA]</scope>
    <source>
        <strain evidence="12 13">GP</strain>
    </source>
</reference>
<evidence type="ECO:0000256" key="9">
    <source>
        <dbReference type="ARBA" id="ARBA00034808"/>
    </source>
</evidence>
<evidence type="ECO:0000256" key="10">
    <source>
        <dbReference type="ARBA" id="ARBA00048988"/>
    </source>
</evidence>
<dbReference type="PROSITE" id="PS51217">
    <property type="entry name" value="UVRD_HELICASE_CTER"/>
    <property type="match status" value="1"/>
</dbReference>
<dbReference type="GO" id="GO:0009314">
    <property type="term" value="P:response to radiation"/>
    <property type="evidence" value="ECO:0007669"/>
    <property type="project" value="UniProtKB-ARBA"/>
</dbReference>
<evidence type="ECO:0000256" key="11">
    <source>
        <dbReference type="PROSITE-ProRule" id="PRU00560"/>
    </source>
</evidence>
<proteinExistence type="inferred from homology"/>
<keyword evidence="3 11" id="KW-0378">Hydrolase</keyword>
<dbReference type="RefSeq" id="WP_102329981.1">
    <property type="nucleotide sequence ID" value="NZ_CP058566.2"/>
</dbReference>
<evidence type="ECO:0000256" key="5">
    <source>
        <dbReference type="ARBA" id="ARBA00022840"/>
    </source>
</evidence>
<dbReference type="PANTHER" id="PTHR11070">
    <property type="entry name" value="UVRD / RECB / PCRA DNA HELICASE FAMILY MEMBER"/>
    <property type="match status" value="1"/>
</dbReference>
<dbReference type="SUPFAM" id="SSF52540">
    <property type="entry name" value="P-loop containing nucleoside triphosphate hydrolases"/>
    <property type="match status" value="1"/>
</dbReference>
<dbReference type="InterPro" id="IPR014017">
    <property type="entry name" value="DNA_helicase_UvrD-like_C"/>
</dbReference>
<dbReference type="Proteomes" id="UP000235653">
    <property type="component" value="Unassembled WGS sequence"/>
</dbReference>
<evidence type="ECO:0000256" key="3">
    <source>
        <dbReference type="ARBA" id="ARBA00022801"/>
    </source>
</evidence>
<dbReference type="GO" id="GO:0000725">
    <property type="term" value="P:recombinational repair"/>
    <property type="evidence" value="ECO:0007669"/>
    <property type="project" value="TreeGrafter"/>
</dbReference>
<dbReference type="Pfam" id="PF00580">
    <property type="entry name" value="UvrD-helicase"/>
    <property type="match status" value="1"/>
</dbReference>
<evidence type="ECO:0000256" key="2">
    <source>
        <dbReference type="ARBA" id="ARBA00022741"/>
    </source>
</evidence>
<dbReference type="Gene3D" id="1.10.10.160">
    <property type="match status" value="1"/>
</dbReference>
<dbReference type="GO" id="GO:0005524">
    <property type="term" value="F:ATP binding"/>
    <property type="evidence" value="ECO:0007669"/>
    <property type="project" value="UniProtKB-UniRule"/>
</dbReference>
<dbReference type="GO" id="GO:0033202">
    <property type="term" value="C:DNA helicase complex"/>
    <property type="evidence" value="ECO:0007669"/>
    <property type="project" value="TreeGrafter"/>
</dbReference>
<evidence type="ECO:0000256" key="4">
    <source>
        <dbReference type="ARBA" id="ARBA00022806"/>
    </source>
</evidence>
<keyword evidence="5 11" id="KW-0067">ATP-binding</keyword>
<feature type="binding site" evidence="11">
    <location>
        <begin position="28"/>
        <end position="35"/>
    </location>
    <ligand>
        <name>ATP</name>
        <dbReference type="ChEBI" id="CHEBI:30616"/>
    </ligand>
</feature>
<gene>
    <name evidence="12" type="ORF">JP09_001010</name>
</gene>
<evidence type="ECO:0000313" key="13">
    <source>
        <dbReference type="Proteomes" id="UP000235653"/>
    </source>
</evidence>
<comment type="catalytic activity">
    <reaction evidence="8">
        <text>Couples ATP hydrolysis with the unwinding of duplex DNA by translocating in the 3'-5' direction.</text>
        <dbReference type="EC" id="5.6.2.4"/>
    </reaction>
</comment>
<dbReference type="InterPro" id="IPR014016">
    <property type="entry name" value="UvrD-like_ATP-bd"/>
</dbReference>
<evidence type="ECO:0000256" key="1">
    <source>
        <dbReference type="ARBA" id="ARBA00009922"/>
    </source>
</evidence>
<dbReference type="InterPro" id="IPR013986">
    <property type="entry name" value="DExx_box_DNA_helicase_dom_sf"/>
</dbReference>
<accession>A0A2P5P873</accession>
<dbReference type="PANTHER" id="PTHR11070:SF2">
    <property type="entry name" value="ATP-DEPENDENT DNA HELICASE SRS2"/>
    <property type="match status" value="1"/>
</dbReference>
<evidence type="ECO:0000256" key="8">
    <source>
        <dbReference type="ARBA" id="ARBA00034617"/>
    </source>
</evidence>
<keyword evidence="13" id="KW-1185">Reference proteome</keyword>
<keyword evidence="6" id="KW-0238">DNA-binding</keyword>
<name>A0A2P5P873_9CHLR</name>
<keyword evidence="2 11" id="KW-0547">Nucleotide-binding</keyword>
<dbReference type="GO" id="GO:0016887">
    <property type="term" value="F:ATP hydrolysis activity"/>
    <property type="evidence" value="ECO:0007669"/>
    <property type="project" value="RHEA"/>
</dbReference>
<dbReference type="GO" id="GO:0003677">
    <property type="term" value="F:DNA binding"/>
    <property type="evidence" value="ECO:0007669"/>
    <property type="project" value="UniProtKB-KW"/>
</dbReference>
<organism evidence="12 13">
    <name type="scientific">Dehalogenimonas etheniformans</name>
    <dbReference type="NCBI Taxonomy" id="1536648"/>
    <lineage>
        <taxon>Bacteria</taxon>
        <taxon>Bacillati</taxon>
        <taxon>Chloroflexota</taxon>
        <taxon>Dehalococcoidia</taxon>
        <taxon>Dehalococcoidales</taxon>
        <taxon>Dehalococcoidaceae</taxon>
        <taxon>Dehalogenimonas</taxon>
    </lineage>
</organism>
<comment type="catalytic activity">
    <reaction evidence="10">
        <text>ATP + H2O = ADP + phosphate + H(+)</text>
        <dbReference type="Rhea" id="RHEA:13065"/>
        <dbReference type="ChEBI" id="CHEBI:15377"/>
        <dbReference type="ChEBI" id="CHEBI:15378"/>
        <dbReference type="ChEBI" id="CHEBI:30616"/>
        <dbReference type="ChEBI" id="CHEBI:43474"/>
        <dbReference type="ChEBI" id="CHEBI:456216"/>
        <dbReference type="EC" id="5.6.2.4"/>
    </reaction>
</comment>
<dbReference type="PROSITE" id="PS51198">
    <property type="entry name" value="UVRD_HELICASE_ATP_BIND"/>
    <property type="match status" value="1"/>
</dbReference>